<reference evidence="1" key="1">
    <citation type="submission" date="2019-08" db="EMBL/GenBank/DDBJ databases">
        <authorList>
            <person name="Busch A."/>
        </authorList>
    </citation>
    <scope>NUCLEOTIDE SEQUENCE</scope>
    <source>
        <strain evidence="2">15T0085</strain>
        <strain evidence="1">17T1429</strain>
    </source>
</reference>
<protein>
    <submittedName>
        <fullName evidence="1">Uncharacterized protein</fullName>
    </submittedName>
</protein>
<comment type="caution">
    <text evidence="1">The sequence shown here is derived from an EMBL/GenBank/DDBJ whole genome shotgun (WGS) entry which is preliminary data.</text>
</comment>
<organism evidence="1">
    <name type="scientific">Francisella tularensis subsp. holarctica</name>
    <dbReference type="NCBI Taxonomy" id="119857"/>
    <lineage>
        <taxon>Bacteria</taxon>
        <taxon>Pseudomonadati</taxon>
        <taxon>Pseudomonadota</taxon>
        <taxon>Gammaproteobacteria</taxon>
        <taxon>Thiotrichales</taxon>
        <taxon>Francisellaceae</taxon>
        <taxon>Francisella</taxon>
    </lineage>
</organism>
<proteinExistence type="predicted"/>
<evidence type="ECO:0000313" key="2">
    <source>
        <dbReference type="EMBL" id="NDS68289.1"/>
    </source>
</evidence>
<sequence>MSINLREMSVGDNISIFKEKVLIELPKKEEIKVIIKSENSNAKIEKAVEFEIEENPIEYFDYLASELEE</sequence>
<name>A0A0B3WHB6_FRATU</name>
<reference evidence="1" key="2">
    <citation type="submission" date="2020-02" db="EMBL/GenBank/DDBJ databases">
        <title>Using affinity propagation clustering for identifying bacterial clades and subclades with whole-genome sequences of Francisella tularensis.</title>
        <authorList>
            <person name="Homeier-Bachmann T."/>
            <person name="Abdel-Glil M.Y."/>
            <person name="Hackbart A."/>
            <person name="Hotzel H."/>
            <person name="Tomaso H."/>
        </authorList>
    </citation>
    <scope>NUCLEOTIDE SEQUENCE</scope>
    <source>
        <strain evidence="2">15T0085</strain>
        <strain evidence="1">17T1429</strain>
    </source>
</reference>
<dbReference type="RefSeq" id="WP_003015301.1">
    <property type="nucleotide sequence ID" value="NZ_AP023459.1"/>
</dbReference>
<accession>A0A0B3WHB6</accession>
<dbReference type="HOGENOM" id="CLU_2897651_0_0_6"/>
<gene>
    <name evidence="2" type="ORF">FWI86_04240</name>
    <name evidence="1" type="ORF">FWJ04_05520</name>
</gene>
<dbReference type="AlphaFoldDB" id="A0A0B3WHB6"/>
<dbReference type="EMBL" id="JAAGKH010000037">
    <property type="protein sequence ID" value="NDR89105.1"/>
    <property type="molecule type" value="Genomic_DNA"/>
</dbReference>
<evidence type="ECO:0000313" key="1">
    <source>
        <dbReference type="EMBL" id="NDR89105.1"/>
    </source>
</evidence>
<dbReference type="KEGG" id="ftz:CH68_838"/>
<dbReference type="KEGG" id="ftc:DA46_2038"/>
<dbReference type="KEGG" id="ftv:CH67_1106"/>
<dbReference type="EMBL" id="JAAGJP010000022">
    <property type="protein sequence ID" value="NDS68289.1"/>
    <property type="molecule type" value="Genomic_DNA"/>
</dbReference>